<dbReference type="Pfam" id="PF12728">
    <property type="entry name" value="HTH_17"/>
    <property type="match status" value="1"/>
</dbReference>
<dbReference type="STRING" id="485916.Dtox_3678"/>
<dbReference type="RefSeq" id="WP_015759074.1">
    <property type="nucleotide sequence ID" value="NC_013216.1"/>
</dbReference>
<protein>
    <submittedName>
        <fullName evidence="2">Excision promoter, Xis</fullName>
    </submittedName>
</protein>
<dbReference type="Proteomes" id="UP000002217">
    <property type="component" value="Chromosome"/>
</dbReference>
<accession>C8VWM3</accession>
<reference evidence="2 3" key="1">
    <citation type="journal article" date="2009" name="Stand. Genomic Sci.">
        <title>Complete genome sequence of Desulfotomaculum acetoxidans type strain (5575).</title>
        <authorList>
            <person name="Spring S."/>
            <person name="Lapidus A."/>
            <person name="Schroder M."/>
            <person name="Gleim D."/>
            <person name="Sims D."/>
            <person name="Meincke L."/>
            <person name="Glavina Del Rio T."/>
            <person name="Tice H."/>
            <person name="Copeland A."/>
            <person name="Cheng J.F."/>
            <person name="Lucas S."/>
            <person name="Chen F."/>
            <person name="Nolan M."/>
            <person name="Bruce D."/>
            <person name="Goodwin L."/>
            <person name="Pitluck S."/>
            <person name="Ivanova N."/>
            <person name="Mavromatis K."/>
            <person name="Mikhailova N."/>
            <person name="Pati A."/>
            <person name="Chen A."/>
            <person name="Palaniappan K."/>
            <person name="Land M."/>
            <person name="Hauser L."/>
            <person name="Chang Y.J."/>
            <person name="Jeffries C.D."/>
            <person name="Chain P."/>
            <person name="Saunders E."/>
            <person name="Brettin T."/>
            <person name="Detter J.C."/>
            <person name="Goker M."/>
            <person name="Bristow J."/>
            <person name="Eisen J.A."/>
            <person name="Markowitz V."/>
            <person name="Hugenholtz P."/>
            <person name="Kyrpides N.C."/>
            <person name="Klenk H.P."/>
            <person name="Han C."/>
        </authorList>
    </citation>
    <scope>NUCLEOTIDE SEQUENCE [LARGE SCALE GENOMIC DNA]</scope>
    <source>
        <strain evidence="3">ATCC 49208 / DSM 771 / VKM B-1644</strain>
    </source>
</reference>
<feature type="domain" description="Helix-turn-helix" evidence="1">
    <location>
        <begin position="43"/>
        <end position="92"/>
    </location>
</feature>
<dbReference type="InterPro" id="IPR041657">
    <property type="entry name" value="HTH_17"/>
</dbReference>
<dbReference type="AlphaFoldDB" id="C8VWM3"/>
<dbReference type="Gene3D" id="3.90.105.50">
    <property type="match status" value="1"/>
</dbReference>
<evidence type="ECO:0000313" key="3">
    <source>
        <dbReference type="Proteomes" id="UP000002217"/>
    </source>
</evidence>
<keyword evidence="3" id="KW-1185">Reference proteome</keyword>
<organism evidence="2 3">
    <name type="scientific">Desulfofarcimen acetoxidans (strain ATCC 49208 / DSM 771 / KCTC 5769 / VKM B-1644 / 5575)</name>
    <name type="common">Desulfotomaculum acetoxidans</name>
    <dbReference type="NCBI Taxonomy" id="485916"/>
    <lineage>
        <taxon>Bacteria</taxon>
        <taxon>Bacillati</taxon>
        <taxon>Bacillota</taxon>
        <taxon>Clostridia</taxon>
        <taxon>Eubacteriales</taxon>
        <taxon>Peptococcaceae</taxon>
        <taxon>Desulfofarcimen</taxon>
    </lineage>
</organism>
<evidence type="ECO:0000259" key="1">
    <source>
        <dbReference type="Pfam" id="PF12728"/>
    </source>
</evidence>
<sequence>MKCKCGTELAESIKFCPECGKKVEKPKPIPQSAETVIMQLQPLLTFNEATKLLRICRNTLYSLIEKGEIPFVVIGNRKKFLTKELLEWVASKQTTAS</sequence>
<dbReference type="InterPro" id="IPR009061">
    <property type="entry name" value="DNA-bd_dom_put_sf"/>
</dbReference>
<dbReference type="OrthoDB" id="1809700at2"/>
<dbReference type="InterPro" id="IPR038148">
    <property type="entry name" value="Tn1545/Tn916_Xis"/>
</dbReference>
<dbReference type="GO" id="GO:0003677">
    <property type="term" value="F:DNA binding"/>
    <property type="evidence" value="ECO:0007669"/>
    <property type="project" value="InterPro"/>
</dbReference>
<dbReference type="KEGG" id="dae:Dtox_3678"/>
<evidence type="ECO:0000313" key="2">
    <source>
        <dbReference type="EMBL" id="ACV64387.1"/>
    </source>
</evidence>
<proteinExistence type="predicted"/>
<dbReference type="SUPFAM" id="SSF46955">
    <property type="entry name" value="Putative DNA-binding domain"/>
    <property type="match status" value="1"/>
</dbReference>
<gene>
    <name evidence="2" type="ordered locus">Dtox_3678</name>
</gene>
<name>C8VWM3_DESAS</name>
<dbReference type="HOGENOM" id="CLU_2342159_0_0_9"/>
<dbReference type="InterPro" id="IPR010093">
    <property type="entry name" value="SinI_DNA-bd"/>
</dbReference>
<dbReference type="eggNOG" id="ENOG5033MQA">
    <property type="taxonomic scope" value="Bacteria"/>
</dbReference>
<dbReference type="EMBL" id="CP001720">
    <property type="protein sequence ID" value="ACV64387.1"/>
    <property type="molecule type" value="Genomic_DNA"/>
</dbReference>
<dbReference type="NCBIfam" id="TIGR01764">
    <property type="entry name" value="excise"/>
    <property type="match status" value="1"/>
</dbReference>